<evidence type="ECO:0000313" key="2">
    <source>
        <dbReference type="EMBL" id="MBP2388501.1"/>
    </source>
</evidence>
<protein>
    <submittedName>
        <fullName evidence="2">6-phosphogluconolactonase (Cycloisomerase 2 family)</fullName>
    </submittedName>
</protein>
<reference evidence="2 3" key="1">
    <citation type="submission" date="2021-03" db="EMBL/GenBank/DDBJ databases">
        <title>Sequencing the genomes of 1000 actinobacteria strains.</title>
        <authorList>
            <person name="Klenk H.-P."/>
        </authorList>
    </citation>
    <scope>NUCLEOTIDE SEQUENCE [LARGE SCALE GENOMIC DNA]</scope>
    <source>
        <strain evidence="2 3">DSM 15797</strain>
    </source>
</reference>
<organism evidence="2 3">
    <name type="scientific">Paeniglutamicibacter kerguelensis</name>
    <dbReference type="NCBI Taxonomy" id="254788"/>
    <lineage>
        <taxon>Bacteria</taxon>
        <taxon>Bacillati</taxon>
        <taxon>Actinomycetota</taxon>
        <taxon>Actinomycetes</taxon>
        <taxon>Micrococcales</taxon>
        <taxon>Micrococcaceae</taxon>
        <taxon>Paeniglutamicibacter</taxon>
    </lineage>
</organism>
<dbReference type="PANTHER" id="PTHR30344">
    <property type="entry name" value="6-PHOSPHOGLUCONOLACTONASE-RELATED"/>
    <property type="match status" value="1"/>
</dbReference>
<dbReference type="Proteomes" id="UP001296993">
    <property type="component" value="Unassembled WGS sequence"/>
</dbReference>
<dbReference type="InterPro" id="IPR019405">
    <property type="entry name" value="Lactonase_7-beta_prop"/>
</dbReference>
<dbReference type="SUPFAM" id="SSF63825">
    <property type="entry name" value="YWTD domain"/>
    <property type="match status" value="1"/>
</dbReference>
<dbReference type="EMBL" id="JAGIOF010000004">
    <property type="protein sequence ID" value="MBP2388501.1"/>
    <property type="molecule type" value="Genomic_DNA"/>
</dbReference>
<name>A0ABS4XJG6_9MICC</name>
<keyword evidence="3" id="KW-1185">Reference proteome</keyword>
<proteinExistence type="inferred from homology"/>
<comment type="similarity">
    <text evidence="1">Belongs to the cycloisomerase 2 family.</text>
</comment>
<dbReference type="Pfam" id="PF10282">
    <property type="entry name" value="Lactonase"/>
    <property type="match status" value="1"/>
</dbReference>
<dbReference type="InterPro" id="IPR015943">
    <property type="entry name" value="WD40/YVTN_repeat-like_dom_sf"/>
</dbReference>
<dbReference type="InterPro" id="IPR050282">
    <property type="entry name" value="Cycloisomerase_2"/>
</dbReference>
<sequence>MGNQYWVGAYSPDGGGTSQGIRAIEYRNGSLHDLGLAHPADSPSWITAHPGLPVIYAALEHRGEIAAYRVVSSNKVESLGRPVAAGALLCHLTLDAVGSTLIGSCYGDGRVLAYPIAADGSLGEPHLAVASEDPYAREGHAPRASRSHQSATLRNGRIITTDLGHDSLRVWDLVAGQLVLRQRIILNKGDGPRHLVEHPSGLIYVVTEHSVEIIMLAPSQEGGYEVRSRTALGDAFIPGEHYPSEISLDSRANRLYVGVRGAGSIAVLGIGADGVPLPIGMESCAGDWPRHHVQAGQALIVANQLSNTIVAFGLNAEDGRPDRRLSCLKLESPTCLAAQTLP</sequence>
<dbReference type="RefSeq" id="WP_210002163.1">
    <property type="nucleotide sequence ID" value="NZ_BAAAJY010000004.1"/>
</dbReference>
<evidence type="ECO:0000256" key="1">
    <source>
        <dbReference type="ARBA" id="ARBA00005564"/>
    </source>
</evidence>
<dbReference type="Gene3D" id="2.130.10.10">
    <property type="entry name" value="YVTN repeat-like/Quinoprotein amine dehydrogenase"/>
    <property type="match status" value="1"/>
</dbReference>
<comment type="caution">
    <text evidence="2">The sequence shown here is derived from an EMBL/GenBank/DDBJ whole genome shotgun (WGS) entry which is preliminary data.</text>
</comment>
<dbReference type="PANTHER" id="PTHR30344:SF1">
    <property type="entry name" value="6-PHOSPHOGLUCONOLACTONASE"/>
    <property type="match status" value="1"/>
</dbReference>
<gene>
    <name evidence="2" type="ORF">JOF47_004074</name>
</gene>
<evidence type="ECO:0000313" key="3">
    <source>
        <dbReference type="Proteomes" id="UP001296993"/>
    </source>
</evidence>
<accession>A0ABS4XJG6</accession>